<accession>A0AAW3YN94</accession>
<dbReference type="Gene3D" id="1.20.1250.20">
    <property type="entry name" value="MFS general substrate transporter like domains"/>
    <property type="match status" value="1"/>
</dbReference>
<keyword evidence="3 6" id="KW-0812">Transmembrane</keyword>
<dbReference type="PRINTS" id="PR01988">
    <property type="entry name" value="EXPORTERBACE"/>
</dbReference>
<gene>
    <name evidence="7" type="ORF">ID854_00785</name>
</gene>
<comment type="caution">
    <text evidence="7">The sequence shown here is derived from an EMBL/GenBank/DDBJ whole genome shotgun (WGS) entry which is preliminary data.</text>
</comment>
<dbReference type="InterPro" id="IPR011701">
    <property type="entry name" value="MFS"/>
</dbReference>
<proteinExistence type="predicted"/>
<reference evidence="7" key="1">
    <citation type="submission" date="2020-09" db="EMBL/GenBank/DDBJ databases">
        <authorList>
            <person name="Palma L."/>
            <person name="Caballero P."/>
            <person name="Berry C."/>
            <person name="Del Valle E."/>
        </authorList>
    </citation>
    <scope>NUCLEOTIDE SEQUENCE</scope>
    <source>
        <strain evidence="7">M</strain>
    </source>
</reference>
<reference evidence="7" key="2">
    <citation type="journal article" date="2024" name="Toxins">
        <title>Genome Sequence Analysis of Native Xenorhabdus Strains Isolated from Entomopathogenic Nematodes in Argentina.</title>
        <authorList>
            <person name="Palma L."/>
            <person name="Frizzo L."/>
            <person name="Kaiser S."/>
            <person name="Berry C."/>
            <person name="Caballero P."/>
            <person name="Bode H.B."/>
            <person name="Del Valle E.E."/>
        </authorList>
    </citation>
    <scope>NUCLEOTIDE SEQUENCE</scope>
    <source>
        <strain evidence="7">M</strain>
    </source>
</reference>
<dbReference type="Proteomes" id="UP001193920">
    <property type="component" value="Unassembled WGS sequence"/>
</dbReference>
<dbReference type="GO" id="GO:0022857">
    <property type="term" value="F:transmembrane transporter activity"/>
    <property type="evidence" value="ECO:0007669"/>
    <property type="project" value="InterPro"/>
</dbReference>
<feature type="transmembrane region" description="Helical" evidence="6">
    <location>
        <begin position="349"/>
        <end position="375"/>
    </location>
</feature>
<evidence type="ECO:0000256" key="6">
    <source>
        <dbReference type="SAM" id="Phobius"/>
    </source>
</evidence>
<feature type="transmembrane region" description="Helical" evidence="6">
    <location>
        <begin position="260"/>
        <end position="281"/>
    </location>
</feature>
<protein>
    <submittedName>
        <fullName evidence="7">MFS transporter</fullName>
    </submittedName>
</protein>
<dbReference type="PANTHER" id="PTHR23513:SF6">
    <property type="entry name" value="MAJOR FACILITATOR SUPERFAMILY ASSOCIATED DOMAIN-CONTAINING PROTEIN"/>
    <property type="match status" value="1"/>
</dbReference>
<feature type="transmembrane region" description="Helical" evidence="6">
    <location>
        <begin position="381"/>
        <end position="400"/>
    </location>
</feature>
<evidence type="ECO:0000313" key="7">
    <source>
        <dbReference type="EMBL" id="MBD2799032.1"/>
    </source>
</evidence>
<dbReference type="InterPro" id="IPR036259">
    <property type="entry name" value="MFS_trans_sf"/>
</dbReference>
<sequence length="404" mass="42090">MTSFSERASPYSEVLRTSSFRKLLIGQGLSMIGDAVCLAALPVALIHANLGADVFGIVMASVGIGTVIGALAGGVLADRKSPKHVLIATDTVRGLAQVAATVLIMSSAPWWWLVFAYLIFGIGIGVSRPCAQVLLVNLLPKQALVAGNGAMNFIDNFVAVVFPATIGVVIILWDPVWGILLDGITFFAAAVFTAMIPNIGVRGSDDEFSIREALNGIRVITGNSVLLLGFIATLILNVLCFPIFLVVAPYAISDRFSDTMWGFCLAASGAGACIGSVLTVLTAGHQRLILLAVICGLFLCSAMLLLGLGSVAWMVILGATFIGVVEASWLTGWATAMQILSPEKDLGKVVAVDTFVTSGAHPFIYLGAGIFGAMVGYSETLTLTAIVSAAGIAVIALAAITRRN</sequence>
<feature type="transmembrane region" description="Helical" evidence="6">
    <location>
        <begin position="225"/>
        <end position="248"/>
    </location>
</feature>
<comment type="subcellular location">
    <subcellularLocation>
        <location evidence="1">Cell membrane</location>
        <topology evidence="1">Multi-pass membrane protein</topology>
    </subcellularLocation>
</comment>
<keyword evidence="5 6" id="KW-0472">Membrane</keyword>
<evidence type="ECO:0000256" key="4">
    <source>
        <dbReference type="ARBA" id="ARBA00022989"/>
    </source>
</evidence>
<evidence type="ECO:0000256" key="1">
    <source>
        <dbReference type="ARBA" id="ARBA00004651"/>
    </source>
</evidence>
<evidence type="ECO:0000256" key="2">
    <source>
        <dbReference type="ARBA" id="ARBA00022475"/>
    </source>
</evidence>
<organism evidence="7">
    <name type="scientific">Xenorhabdus szentirmaii</name>
    <dbReference type="NCBI Taxonomy" id="290112"/>
    <lineage>
        <taxon>Bacteria</taxon>
        <taxon>Pseudomonadati</taxon>
        <taxon>Pseudomonadota</taxon>
        <taxon>Gammaproteobacteria</taxon>
        <taxon>Enterobacterales</taxon>
        <taxon>Morganellaceae</taxon>
        <taxon>Xenorhabdus</taxon>
    </lineage>
</organism>
<feature type="transmembrane region" description="Helical" evidence="6">
    <location>
        <begin position="23"/>
        <end position="48"/>
    </location>
</feature>
<dbReference type="InterPro" id="IPR022324">
    <property type="entry name" value="Bacilysin_exporter_BacE_put"/>
</dbReference>
<feature type="transmembrane region" description="Helical" evidence="6">
    <location>
        <begin position="110"/>
        <end position="131"/>
    </location>
</feature>
<evidence type="ECO:0000256" key="3">
    <source>
        <dbReference type="ARBA" id="ARBA00022692"/>
    </source>
</evidence>
<feature type="transmembrane region" description="Helical" evidence="6">
    <location>
        <begin position="288"/>
        <end position="306"/>
    </location>
</feature>
<dbReference type="AlphaFoldDB" id="A0AAW3YN94"/>
<dbReference type="Pfam" id="PF07690">
    <property type="entry name" value="MFS_1"/>
    <property type="match status" value="1"/>
</dbReference>
<feature type="transmembrane region" description="Helical" evidence="6">
    <location>
        <begin position="179"/>
        <end position="201"/>
    </location>
</feature>
<feature type="transmembrane region" description="Helical" evidence="6">
    <location>
        <begin position="152"/>
        <end position="173"/>
    </location>
</feature>
<dbReference type="GO" id="GO:0005886">
    <property type="term" value="C:plasma membrane"/>
    <property type="evidence" value="ECO:0007669"/>
    <property type="project" value="UniProtKB-SubCell"/>
</dbReference>
<dbReference type="RefSeq" id="WP_038240587.1">
    <property type="nucleotide sequence ID" value="NZ_JACXBD010000022.1"/>
</dbReference>
<dbReference type="PANTHER" id="PTHR23513">
    <property type="entry name" value="INTEGRAL MEMBRANE EFFLUX PROTEIN-RELATED"/>
    <property type="match status" value="1"/>
</dbReference>
<keyword evidence="4 6" id="KW-1133">Transmembrane helix</keyword>
<feature type="transmembrane region" description="Helical" evidence="6">
    <location>
        <begin position="312"/>
        <end position="337"/>
    </location>
</feature>
<evidence type="ECO:0000256" key="5">
    <source>
        <dbReference type="ARBA" id="ARBA00023136"/>
    </source>
</evidence>
<keyword evidence="2" id="KW-1003">Cell membrane</keyword>
<dbReference type="SUPFAM" id="SSF103473">
    <property type="entry name" value="MFS general substrate transporter"/>
    <property type="match status" value="1"/>
</dbReference>
<dbReference type="CDD" id="cd06173">
    <property type="entry name" value="MFS_MefA_like"/>
    <property type="match status" value="1"/>
</dbReference>
<dbReference type="EMBL" id="JACXBF010000029">
    <property type="protein sequence ID" value="MBD2799032.1"/>
    <property type="molecule type" value="Genomic_DNA"/>
</dbReference>
<feature type="transmembrane region" description="Helical" evidence="6">
    <location>
        <begin position="54"/>
        <end position="77"/>
    </location>
</feature>
<name>A0AAW3YN94_9GAMM</name>